<dbReference type="InterPro" id="IPR036236">
    <property type="entry name" value="Znf_C2H2_sf"/>
</dbReference>
<dbReference type="RefSeq" id="XP_026295991.1">
    <property type="nucleotide sequence ID" value="XM_026440206.1"/>
</dbReference>
<dbReference type="GeneID" id="411037"/>
<keyword evidence="5" id="KW-0862">Zinc</keyword>
<dbReference type="PANTHER" id="PTHR24394:SF29">
    <property type="entry name" value="MYONEURIN"/>
    <property type="match status" value="1"/>
</dbReference>
<keyword evidence="10" id="KW-1185">Reference proteome</keyword>
<comment type="subcellular location">
    <subcellularLocation>
        <location evidence="1">Nucleus</location>
    </subcellularLocation>
</comment>
<sequence length="626" mass="73491">MFEELDNFFKFDYNNRKLHNKNTKNIYSNTVLDVISEKQHNKEINIDKEKKNIEELDNVKTINYPDINTKQYISILNKTSRKVPNILKNKSKSEKIFETDTTKSNSFKDVTNKDQHESLFNPDSISEYNSSENIFAKKEKKHKRVSRRRKQELNFTNICHELPKWSICSFVDDKKKMIGKKLGKPKTLESLTQGKKLKHHSRKQNKKQQISILKNKGKEKYLPSISQDILTDYNSECQNLSFSKEIESNDLEDLIDFSSNEIFNKFNYEFYNNNSDCYTCYSMNYETYNPLSAIHESDSYENIFDINDNEVDICNTTLYSSLTDNEQDEKNISIRKFMMSPDYRSEDLSFSSDNKSKCSSDSFCNYCFEDCVSNWIETSAASIHSEAFNDIKQSNLDSSSFHTSKYNEYLTDDREYNSRRSSLTESECSLDITDDIDSLLTEFERYSDEKKNSETEIFKQTIYTQKQKEYDVSMENDTNILQIQDDNGTSINKDKYKCLSCSLKFSNARTLAMHQAGAHGGMYIILCESCGRLFNRKYHFNRHFIHCGRLKEPFKCDMCFKMYRHKSSLIHHLKVVHHIHYARNRTATFVCNVCNKIYSKFGAFENHMKSHKNEPDCMDTPNDVTS</sequence>
<evidence type="ECO:0000256" key="5">
    <source>
        <dbReference type="ARBA" id="ARBA00022833"/>
    </source>
</evidence>
<dbReference type="InterPro" id="IPR013087">
    <property type="entry name" value="Znf_C2H2_type"/>
</dbReference>
<evidence type="ECO:0000256" key="6">
    <source>
        <dbReference type="ARBA" id="ARBA00023242"/>
    </source>
</evidence>
<keyword evidence="2" id="KW-0479">Metal-binding</keyword>
<dbReference type="EnsemblMetazoa" id="XM_026440206">
    <property type="protein sequence ID" value="XP_026295991"/>
    <property type="gene ID" value="LOC411037"/>
</dbReference>
<dbReference type="Gene3D" id="3.30.160.60">
    <property type="entry name" value="Classic Zinc Finger"/>
    <property type="match status" value="2"/>
</dbReference>
<evidence type="ECO:0000313" key="10">
    <source>
        <dbReference type="Proteomes" id="UP000005203"/>
    </source>
</evidence>
<organism evidence="9">
    <name type="scientific">Apis mellifera</name>
    <name type="common">Honeybee</name>
    <dbReference type="NCBI Taxonomy" id="7460"/>
    <lineage>
        <taxon>Eukaryota</taxon>
        <taxon>Metazoa</taxon>
        <taxon>Ecdysozoa</taxon>
        <taxon>Arthropoda</taxon>
        <taxon>Hexapoda</taxon>
        <taxon>Insecta</taxon>
        <taxon>Pterygota</taxon>
        <taxon>Neoptera</taxon>
        <taxon>Endopterygota</taxon>
        <taxon>Hymenoptera</taxon>
        <taxon>Apocrita</taxon>
        <taxon>Aculeata</taxon>
        <taxon>Apoidea</taxon>
        <taxon>Anthophila</taxon>
        <taxon>Apidae</taxon>
        <taxon>Apis</taxon>
    </lineage>
</organism>
<dbReference type="KEGG" id="ame:411037"/>
<feature type="domain" description="C2H2-type" evidence="8">
    <location>
        <begin position="554"/>
        <end position="577"/>
    </location>
</feature>
<dbReference type="AlphaFoldDB" id="A0A7M7L8S9"/>
<proteinExistence type="predicted"/>
<dbReference type="PANTHER" id="PTHR24394">
    <property type="entry name" value="ZINC FINGER PROTEIN"/>
    <property type="match status" value="1"/>
</dbReference>
<evidence type="ECO:0000256" key="4">
    <source>
        <dbReference type="ARBA" id="ARBA00022771"/>
    </source>
</evidence>
<dbReference type="OrthoDB" id="10039931at2759"/>
<keyword evidence="4 7" id="KW-0863">Zinc-finger</keyword>
<evidence type="ECO:0000256" key="1">
    <source>
        <dbReference type="ARBA" id="ARBA00004123"/>
    </source>
</evidence>
<accession>A0A8B8GW38</accession>
<dbReference type="PROSITE" id="PS50157">
    <property type="entry name" value="ZINC_FINGER_C2H2_2"/>
    <property type="match status" value="3"/>
</dbReference>
<dbReference type="PROSITE" id="PS00028">
    <property type="entry name" value="ZINC_FINGER_C2H2_1"/>
    <property type="match status" value="2"/>
</dbReference>
<protein>
    <submittedName>
        <fullName evidence="11">Gastrula zinc finger protein XlCGF66.1 isoform X1</fullName>
    </submittedName>
</protein>
<evidence type="ECO:0000256" key="2">
    <source>
        <dbReference type="ARBA" id="ARBA00022723"/>
    </source>
</evidence>
<evidence type="ECO:0000256" key="3">
    <source>
        <dbReference type="ARBA" id="ARBA00022737"/>
    </source>
</evidence>
<reference evidence="11" key="2">
    <citation type="submission" date="2025-04" db="UniProtKB">
        <authorList>
            <consortium name="RefSeq"/>
        </authorList>
    </citation>
    <scope>IDENTIFICATION</scope>
    <source>
        <strain evidence="11">DH4</strain>
        <tissue evidence="11">Whole body</tissue>
    </source>
</reference>
<name>A0A7M7L8S9_APIME</name>
<dbReference type="GO" id="GO:0000981">
    <property type="term" value="F:DNA-binding transcription factor activity, RNA polymerase II-specific"/>
    <property type="evidence" value="ECO:0007669"/>
    <property type="project" value="TreeGrafter"/>
</dbReference>
<feature type="domain" description="C2H2-type" evidence="8">
    <location>
        <begin position="496"/>
        <end position="524"/>
    </location>
</feature>
<evidence type="ECO:0000256" key="7">
    <source>
        <dbReference type="PROSITE-ProRule" id="PRU00042"/>
    </source>
</evidence>
<dbReference type="SUPFAM" id="SSF57667">
    <property type="entry name" value="beta-beta-alpha zinc fingers"/>
    <property type="match status" value="2"/>
</dbReference>
<dbReference type="SMART" id="SM00355">
    <property type="entry name" value="ZnF_C2H2"/>
    <property type="match status" value="4"/>
</dbReference>
<evidence type="ECO:0000313" key="11">
    <source>
        <dbReference type="RefSeq" id="XP_026295991.1"/>
    </source>
</evidence>
<accession>A0A7M7L8S9</accession>
<dbReference type="Pfam" id="PF00096">
    <property type="entry name" value="zf-C2H2"/>
    <property type="match status" value="2"/>
</dbReference>
<keyword evidence="3" id="KW-0677">Repeat</keyword>
<evidence type="ECO:0000313" key="9">
    <source>
        <dbReference type="EnsemblMetazoa" id="XP_026295991"/>
    </source>
</evidence>
<evidence type="ECO:0000259" key="8">
    <source>
        <dbReference type="PROSITE" id="PS50157"/>
    </source>
</evidence>
<gene>
    <name evidence="11" type="primary">LOC411037</name>
</gene>
<feature type="domain" description="C2H2-type" evidence="8">
    <location>
        <begin position="589"/>
        <end position="616"/>
    </location>
</feature>
<dbReference type="GO" id="GO:0005634">
    <property type="term" value="C:nucleus"/>
    <property type="evidence" value="ECO:0007669"/>
    <property type="project" value="UniProtKB-SubCell"/>
</dbReference>
<dbReference type="Proteomes" id="UP000005203">
    <property type="component" value="Linkage group LG4"/>
</dbReference>
<dbReference type="GO" id="GO:0008270">
    <property type="term" value="F:zinc ion binding"/>
    <property type="evidence" value="ECO:0007669"/>
    <property type="project" value="UniProtKB-KW"/>
</dbReference>
<reference evidence="9" key="1">
    <citation type="submission" date="2021-01" db="UniProtKB">
        <authorList>
            <consortium name="EnsemblMetazoa"/>
        </authorList>
    </citation>
    <scope>IDENTIFICATION</scope>
    <source>
        <strain evidence="9">DH4</strain>
    </source>
</reference>
<keyword evidence="6" id="KW-0539">Nucleus</keyword>